<feature type="transmembrane region" description="Helical" evidence="1">
    <location>
        <begin position="28"/>
        <end position="56"/>
    </location>
</feature>
<gene>
    <name evidence="2" type="ORF">HMPREF3195_00938</name>
    <name evidence="3" type="ORF">NCTC11460_01877</name>
</gene>
<dbReference type="EMBL" id="LSQZ01000035">
    <property type="protein sequence ID" value="KXI13045.1"/>
    <property type="molecule type" value="Genomic_DNA"/>
</dbReference>
<dbReference type="RefSeq" id="WP_002842966.1">
    <property type="nucleotide sequence ID" value="NZ_CAMPYD010000003.1"/>
</dbReference>
<evidence type="ECO:0000313" key="3">
    <source>
        <dbReference type="EMBL" id="SUB61886.1"/>
    </source>
</evidence>
<dbReference type="STRING" id="1261.HMPREF3195_00938"/>
<protein>
    <submittedName>
        <fullName evidence="3">Predicted membrane protein</fullName>
    </submittedName>
</protein>
<feature type="transmembrane region" description="Helical" evidence="1">
    <location>
        <begin position="68"/>
        <end position="85"/>
    </location>
</feature>
<evidence type="ECO:0000313" key="5">
    <source>
        <dbReference type="Proteomes" id="UP000255101"/>
    </source>
</evidence>
<feature type="transmembrane region" description="Helical" evidence="1">
    <location>
        <begin position="216"/>
        <end position="239"/>
    </location>
</feature>
<organism evidence="2 4">
    <name type="scientific">Peptostreptococcus anaerobius</name>
    <dbReference type="NCBI Taxonomy" id="1261"/>
    <lineage>
        <taxon>Bacteria</taxon>
        <taxon>Bacillati</taxon>
        <taxon>Bacillota</taxon>
        <taxon>Clostridia</taxon>
        <taxon>Peptostreptococcales</taxon>
        <taxon>Peptostreptococcaceae</taxon>
        <taxon>Peptostreptococcus</taxon>
    </lineage>
</organism>
<feature type="transmembrane region" description="Helical" evidence="1">
    <location>
        <begin position="251"/>
        <end position="275"/>
    </location>
</feature>
<sequence length="361" mass="40775">MSFDKKTEEENRKYLEELIKRNYINPNIVNAILVLLLSLLVALTVKTTYIFAIIGLIPMTILAMRANMVYSISAVGILGALAYSLGGSGQAGAIVLVYLLPATISGLIFSKSFMYKFSNYSNVGIFSKETGKEVMTFINLKLFFVSIVVYVVGISTYYLFMKYTQGVDLIKEMQVFFDKFLKLYLANIGQEEIDKLNKVGAIDQLKNIASMVPVFVFLRAVILALVTYYVAPLIANLVYEKKILNLPISMIILPGNPVVFMFISILILFSIGWFYKEYNMDIVINNFIIVMNILFFLEGISLFIFSIKKWGSIKKKVNWFLILGLTIVMGVLPGIAVIGMLDNMMNFRERWLPLVGGNNEK</sequence>
<keyword evidence="1" id="KW-0812">Transmembrane</keyword>
<proteinExistence type="predicted"/>
<dbReference type="eggNOG" id="COG4241">
    <property type="taxonomic scope" value="Bacteria"/>
</dbReference>
<feature type="transmembrane region" description="Helical" evidence="1">
    <location>
        <begin position="142"/>
        <end position="160"/>
    </location>
</feature>
<dbReference type="Pfam" id="PF09991">
    <property type="entry name" value="DUF2232"/>
    <property type="match status" value="1"/>
</dbReference>
<accession>A0A135YUE9</accession>
<feature type="transmembrane region" description="Helical" evidence="1">
    <location>
        <begin position="319"/>
        <end position="341"/>
    </location>
</feature>
<reference evidence="2 4" key="1">
    <citation type="submission" date="2016-02" db="EMBL/GenBank/DDBJ databases">
        <authorList>
            <person name="Wen L."/>
            <person name="He K."/>
            <person name="Yang H."/>
        </authorList>
    </citation>
    <scope>NUCLEOTIDE SEQUENCE [LARGE SCALE GENOMIC DNA]</scope>
    <source>
        <strain evidence="2 4">MJR8628A</strain>
    </source>
</reference>
<name>A0A135YUE9_9FIRM</name>
<dbReference type="EMBL" id="UGTB01000004">
    <property type="protein sequence ID" value="SUB61886.1"/>
    <property type="molecule type" value="Genomic_DNA"/>
</dbReference>
<reference evidence="3 5" key="2">
    <citation type="submission" date="2018-06" db="EMBL/GenBank/DDBJ databases">
        <authorList>
            <consortium name="Pathogen Informatics"/>
            <person name="Doyle S."/>
        </authorList>
    </citation>
    <scope>NUCLEOTIDE SEQUENCE [LARGE SCALE GENOMIC DNA]</scope>
    <source>
        <strain evidence="3 5">NCTC11460</strain>
    </source>
</reference>
<feature type="transmembrane region" description="Helical" evidence="1">
    <location>
        <begin position="287"/>
        <end position="307"/>
    </location>
</feature>
<dbReference type="InterPro" id="IPR018710">
    <property type="entry name" value="DUF2232"/>
</dbReference>
<evidence type="ECO:0000313" key="4">
    <source>
        <dbReference type="Proteomes" id="UP000070326"/>
    </source>
</evidence>
<evidence type="ECO:0000256" key="1">
    <source>
        <dbReference type="SAM" id="Phobius"/>
    </source>
</evidence>
<dbReference type="Proteomes" id="UP000255101">
    <property type="component" value="Unassembled WGS sequence"/>
</dbReference>
<keyword evidence="1" id="KW-1133">Transmembrane helix</keyword>
<dbReference type="GeneID" id="79842171"/>
<dbReference type="AlphaFoldDB" id="A0A135YUE9"/>
<feature type="transmembrane region" description="Helical" evidence="1">
    <location>
        <begin position="91"/>
        <end position="109"/>
    </location>
</feature>
<dbReference type="Proteomes" id="UP000070326">
    <property type="component" value="Unassembled WGS sequence"/>
</dbReference>
<evidence type="ECO:0000313" key="2">
    <source>
        <dbReference type="EMBL" id="KXI13045.1"/>
    </source>
</evidence>
<dbReference type="PATRIC" id="fig|1261.3.peg.50"/>
<keyword evidence="1" id="KW-0472">Membrane</keyword>